<feature type="compositionally biased region" description="Basic and acidic residues" evidence="10">
    <location>
        <begin position="525"/>
        <end position="537"/>
    </location>
</feature>
<dbReference type="InterPro" id="IPR023780">
    <property type="entry name" value="Chromo_domain"/>
</dbReference>
<name>A0A388LKA1_CHABU</name>
<dbReference type="InterPro" id="IPR043151">
    <property type="entry name" value="BAH_sf"/>
</dbReference>
<feature type="region of interest" description="Disordered" evidence="10">
    <location>
        <begin position="385"/>
        <end position="424"/>
    </location>
</feature>
<keyword evidence="14" id="KW-1185">Reference proteome</keyword>
<dbReference type="InterPro" id="IPR050390">
    <property type="entry name" value="C5-Methyltransferase"/>
</dbReference>
<evidence type="ECO:0000256" key="1">
    <source>
        <dbReference type="ARBA" id="ARBA00004123"/>
    </source>
</evidence>
<dbReference type="Proteomes" id="UP000265515">
    <property type="component" value="Unassembled WGS sequence"/>
</dbReference>
<evidence type="ECO:0000256" key="6">
    <source>
        <dbReference type="ARBA" id="ARBA00023125"/>
    </source>
</evidence>
<keyword evidence="7" id="KW-0539">Nucleus</keyword>
<dbReference type="GO" id="GO:0003886">
    <property type="term" value="F:DNA (cytosine-5-)-methyltransferase activity"/>
    <property type="evidence" value="ECO:0007669"/>
    <property type="project" value="UniProtKB-EC"/>
</dbReference>
<feature type="compositionally biased region" description="Polar residues" evidence="10">
    <location>
        <begin position="405"/>
        <end position="419"/>
    </location>
</feature>
<dbReference type="GO" id="GO:0003682">
    <property type="term" value="F:chromatin binding"/>
    <property type="evidence" value="ECO:0007669"/>
    <property type="project" value="InterPro"/>
</dbReference>
<accession>A0A388LKA1</accession>
<dbReference type="PRINTS" id="PR00105">
    <property type="entry name" value="C5METTRFRASE"/>
</dbReference>
<dbReference type="InterPro" id="IPR001525">
    <property type="entry name" value="C5_MeTfrase"/>
</dbReference>
<evidence type="ECO:0000313" key="14">
    <source>
        <dbReference type="Proteomes" id="UP000265515"/>
    </source>
</evidence>
<evidence type="ECO:0000313" key="13">
    <source>
        <dbReference type="EMBL" id="GBG82760.1"/>
    </source>
</evidence>
<evidence type="ECO:0000256" key="7">
    <source>
        <dbReference type="ARBA" id="ARBA00023242"/>
    </source>
</evidence>
<dbReference type="Pfam" id="PF00145">
    <property type="entry name" value="DNA_methylase"/>
    <property type="match status" value="1"/>
</dbReference>
<dbReference type="InterPro" id="IPR000953">
    <property type="entry name" value="Chromo/chromo_shadow_dom"/>
</dbReference>
<dbReference type="InterPro" id="IPR023779">
    <property type="entry name" value="Chromodomain_CS"/>
</dbReference>
<feature type="domain" description="Chromo" evidence="11">
    <location>
        <begin position="572"/>
        <end position="622"/>
    </location>
</feature>
<feature type="active site" evidence="9">
    <location>
        <position position="647"/>
    </location>
</feature>
<feature type="region of interest" description="Disordered" evidence="10">
    <location>
        <begin position="1"/>
        <end position="187"/>
    </location>
</feature>
<dbReference type="OMA" id="GEPDYIG"/>
<dbReference type="PROSITE" id="PS51038">
    <property type="entry name" value="BAH"/>
    <property type="match status" value="1"/>
</dbReference>
<feature type="compositionally biased region" description="Low complexity" evidence="10">
    <location>
        <begin position="40"/>
        <end position="54"/>
    </location>
</feature>
<dbReference type="STRING" id="69332.A0A388LKA1"/>
<proteinExistence type="inferred from homology"/>
<evidence type="ECO:0000259" key="11">
    <source>
        <dbReference type="PROSITE" id="PS50013"/>
    </source>
</evidence>
<feature type="compositionally biased region" description="Acidic residues" evidence="10">
    <location>
        <begin position="559"/>
        <end position="572"/>
    </location>
</feature>
<evidence type="ECO:0000256" key="9">
    <source>
        <dbReference type="PROSITE-ProRule" id="PRU01016"/>
    </source>
</evidence>
<evidence type="ECO:0000259" key="12">
    <source>
        <dbReference type="PROSITE" id="PS51038"/>
    </source>
</evidence>
<dbReference type="PROSITE" id="PS51679">
    <property type="entry name" value="SAM_MT_C5"/>
    <property type="match status" value="1"/>
</dbReference>
<comment type="similarity">
    <text evidence="9">Belongs to the class I-like SAM-binding methyltransferase superfamily. C5-methyltransferase family.</text>
</comment>
<dbReference type="SMART" id="SM00298">
    <property type="entry name" value="CHROMO"/>
    <property type="match status" value="1"/>
</dbReference>
<dbReference type="EC" id="2.1.1.37" evidence="2"/>
<dbReference type="Gene3D" id="3.40.50.150">
    <property type="entry name" value="Vaccinia Virus protein VP39"/>
    <property type="match status" value="2"/>
</dbReference>
<dbReference type="Pfam" id="PF00385">
    <property type="entry name" value="Chromo"/>
    <property type="match status" value="1"/>
</dbReference>
<dbReference type="GO" id="GO:0032259">
    <property type="term" value="P:methylation"/>
    <property type="evidence" value="ECO:0007669"/>
    <property type="project" value="UniProtKB-KW"/>
</dbReference>
<dbReference type="PANTHER" id="PTHR10629:SF50">
    <property type="entry name" value="DNA (CYTOSINE-5)-METHYLTRANSFERASE CMT3"/>
    <property type="match status" value="1"/>
</dbReference>
<comment type="subcellular location">
    <subcellularLocation>
        <location evidence="1">Nucleus</location>
    </subcellularLocation>
</comment>
<sequence length="1023" mass="113273">MPALSLRGKGRGRVKALAVKPRSSTSGAAQKTGASRHGGRVVAGAKKQVKVGGASLKKGVAAASNGQKGHSSRPGESEGNGELTPPPNSASDVVEMGDDEKTRLDGENSECMQDSSPPKASAKSGSTGKKRNRDPEDFVFAMPPLSKEEARSKWPHRYLHETVKSGNRKKKEEPPTKRQKPAGNADLPELRDDACIAHYDCVEVDGELIRLGDAVHVKAEPGQPDFVAQVAEIFETDDGDGWFTARWFYRAHETTMGHVGNMFISPKRVFISNELMENPLRCITGKTNVVFWKSEWSWKGKLDLPLCDYYCDMAYNSAYSSFVDLKPESDSCEVTDKAQSGDDLVEIDETMFNNAVTPGNFEEALPGGSCNGSDNSCVIMQSPDQISSPAKMDNSSEQKAESRTVRSQPSGQVTSAQKSSGRKTKWRAVESGICSDADGRRTLALLDLYCGCGAMSTGLGYGVRSAGLKLETKWAVDLNREACESIRYNHPNTEVRNEDVGDFLGLLKAWEKLSEKYSESSPVEQKPEPVKQNEAKSAKKQSSGAKKGGKRRSARLTIEEDDSDTEPSDEEYEVEKVVDIRWAGSPDNHLEYKIRWVGYDEDEDTWETDDALENAQEKVREFILLSKAEKRLPLPGDVDVICGGPPCQGVSGFNRFRNYAAPLEDPKNQQMAVFMDVVEFLRPRYVLMENVVDILKFSSGFLGRYALTRLVDMHYQARLGVMVAGCYGVPQYRARVFIWGAIPSEVLPAYPLPTHDVVARGNTPANWEECVVAYTETEKVKLKDRLVLADAITDLPPVKNHERRDEMPYASDPKTEFQQLLRQPRPGSDDKVHSLLYDHRPLEMNDDDYARSCKIPRKKGANFRDLEGVETLPDGTCRLTKRVLLSSGKQLCPDYAITFVGGRSMKPFGRLWWDEIVATVVTRAEPHNQSVLHPAQDRVLTIRENARLQGFPDHYKLFGTVKARYMQVGNAVSVPLAAALGHSLGRSVQGITNGQPVMKLNTNPILYSRLVPLSAKGKGKQHR</sequence>
<dbReference type="InterPro" id="IPR029063">
    <property type="entry name" value="SAM-dependent_MTases_sf"/>
</dbReference>
<dbReference type="Gene3D" id="3.90.120.10">
    <property type="entry name" value="DNA Methylase, subunit A, domain 2"/>
    <property type="match status" value="1"/>
</dbReference>
<dbReference type="Gene3D" id="2.30.30.490">
    <property type="match status" value="1"/>
</dbReference>
<dbReference type="InterPro" id="IPR001025">
    <property type="entry name" value="BAH_dom"/>
</dbReference>
<evidence type="ECO:0000256" key="10">
    <source>
        <dbReference type="SAM" id="MobiDB-lite"/>
    </source>
</evidence>
<dbReference type="AlphaFoldDB" id="A0A388LKA1"/>
<evidence type="ECO:0000256" key="2">
    <source>
        <dbReference type="ARBA" id="ARBA00011975"/>
    </source>
</evidence>
<dbReference type="EMBL" id="BFEA01000417">
    <property type="protein sequence ID" value="GBG82760.1"/>
    <property type="molecule type" value="Genomic_DNA"/>
</dbReference>
<feature type="region of interest" description="Disordered" evidence="10">
    <location>
        <begin position="517"/>
        <end position="572"/>
    </location>
</feature>
<keyword evidence="3 9" id="KW-0489">Methyltransferase</keyword>
<dbReference type="Pfam" id="PF01426">
    <property type="entry name" value="BAH"/>
    <property type="match status" value="1"/>
</dbReference>
<dbReference type="PROSITE" id="PS00598">
    <property type="entry name" value="CHROMO_1"/>
    <property type="match status" value="1"/>
</dbReference>
<feature type="compositionally biased region" description="Low complexity" evidence="10">
    <location>
        <begin position="115"/>
        <end position="127"/>
    </location>
</feature>
<dbReference type="PANTHER" id="PTHR10629">
    <property type="entry name" value="CYTOSINE-SPECIFIC METHYLTRANSFERASE"/>
    <property type="match status" value="1"/>
</dbReference>
<comment type="caution">
    <text evidence="13">The sequence shown here is derived from an EMBL/GenBank/DDBJ whole genome shotgun (WGS) entry which is preliminary data.</text>
</comment>
<dbReference type="SUPFAM" id="SSF54160">
    <property type="entry name" value="Chromo domain-like"/>
    <property type="match status" value="1"/>
</dbReference>
<dbReference type="SMART" id="SM00439">
    <property type="entry name" value="BAH"/>
    <property type="match status" value="1"/>
</dbReference>
<feature type="compositionally biased region" description="Basic and acidic residues" evidence="10">
    <location>
        <begin position="394"/>
        <end position="404"/>
    </location>
</feature>
<feature type="domain" description="BAH" evidence="12">
    <location>
        <begin position="207"/>
        <end position="326"/>
    </location>
</feature>
<feature type="compositionally biased region" description="Polar residues" evidence="10">
    <location>
        <begin position="22"/>
        <end position="33"/>
    </location>
</feature>
<feature type="compositionally biased region" description="Basic and acidic residues" evidence="10">
    <location>
        <begin position="146"/>
        <end position="163"/>
    </location>
</feature>
<organism evidence="13 14">
    <name type="scientific">Chara braunii</name>
    <name type="common">Braun's stonewort</name>
    <dbReference type="NCBI Taxonomy" id="69332"/>
    <lineage>
        <taxon>Eukaryota</taxon>
        <taxon>Viridiplantae</taxon>
        <taxon>Streptophyta</taxon>
        <taxon>Charophyceae</taxon>
        <taxon>Charales</taxon>
        <taxon>Characeae</taxon>
        <taxon>Chara</taxon>
    </lineage>
</organism>
<dbReference type="GO" id="GO:0044027">
    <property type="term" value="P:negative regulation of gene expression via chromosomal CpG island methylation"/>
    <property type="evidence" value="ECO:0007669"/>
    <property type="project" value="TreeGrafter"/>
</dbReference>
<dbReference type="GO" id="GO:0003677">
    <property type="term" value="F:DNA binding"/>
    <property type="evidence" value="ECO:0007669"/>
    <property type="project" value="UniProtKB-KW"/>
</dbReference>
<evidence type="ECO:0000256" key="5">
    <source>
        <dbReference type="ARBA" id="ARBA00022691"/>
    </source>
</evidence>
<keyword evidence="4 9" id="KW-0808">Transferase</keyword>
<comment type="catalytic activity">
    <reaction evidence="8">
        <text>a 2'-deoxycytidine in DNA + S-adenosyl-L-methionine = a 5-methyl-2'-deoxycytidine in DNA + S-adenosyl-L-homocysteine + H(+)</text>
        <dbReference type="Rhea" id="RHEA:13681"/>
        <dbReference type="Rhea" id="RHEA-COMP:11369"/>
        <dbReference type="Rhea" id="RHEA-COMP:11370"/>
        <dbReference type="ChEBI" id="CHEBI:15378"/>
        <dbReference type="ChEBI" id="CHEBI:57856"/>
        <dbReference type="ChEBI" id="CHEBI:59789"/>
        <dbReference type="ChEBI" id="CHEBI:85452"/>
        <dbReference type="ChEBI" id="CHEBI:85454"/>
        <dbReference type="EC" id="2.1.1.37"/>
    </reaction>
</comment>
<dbReference type="Gramene" id="GBG82760">
    <property type="protein sequence ID" value="GBG82760"/>
    <property type="gene ID" value="CBR_g36290"/>
</dbReference>
<keyword evidence="6" id="KW-0238">DNA-binding</keyword>
<keyword evidence="5 9" id="KW-0949">S-adenosyl-L-methionine</keyword>
<dbReference type="PROSITE" id="PS50013">
    <property type="entry name" value="CHROMO_2"/>
    <property type="match status" value="1"/>
</dbReference>
<protein>
    <recommendedName>
        <fullName evidence="2">DNA (cytosine-5-)-methyltransferase</fullName>
        <ecNumber evidence="2">2.1.1.37</ecNumber>
    </recommendedName>
</protein>
<dbReference type="GO" id="GO:0005634">
    <property type="term" value="C:nucleus"/>
    <property type="evidence" value="ECO:0007669"/>
    <property type="project" value="UniProtKB-SubCell"/>
</dbReference>
<evidence type="ECO:0000256" key="4">
    <source>
        <dbReference type="ARBA" id="ARBA00022679"/>
    </source>
</evidence>
<reference evidence="13 14" key="1">
    <citation type="journal article" date="2018" name="Cell">
        <title>The Chara Genome: Secondary Complexity and Implications for Plant Terrestrialization.</title>
        <authorList>
            <person name="Nishiyama T."/>
            <person name="Sakayama H."/>
            <person name="Vries J.D."/>
            <person name="Buschmann H."/>
            <person name="Saint-Marcoux D."/>
            <person name="Ullrich K.K."/>
            <person name="Haas F.B."/>
            <person name="Vanderstraeten L."/>
            <person name="Becker D."/>
            <person name="Lang D."/>
            <person name="Vosolsobe S."/>
            <person name="Rombauts S."/>
            <person name="Wilhelmsson P.K.I."/>
            <person name="Janitza P."/>
            <person name="Kern R."/>
            <person name="Heyl A."/>
            <person name="Rumpler F."/>
            <person name="Villalobos L.I.A.C."/>
            <person name="Clay J.M."/>
            <person name="Skokan R."/>
            <person name="Toyoda A."/>
            <person name="Suzuki Y."/>
            <person name="Kagoshima H."/>
            <person name="Schijlen E."/>
            <person name="Tajeshwar N."/>
            <person name="Catarino B."/>
            <person name="Hetherington A.J."/>
            <person name="Saltykova A."/>
            <person name="Bonnot C."/>
            <person name="Breuninger H."/>
            <person name="Symeonidi A."/>
            <person name="Radhakrishnan G.V."/>
            <person name="Van Nieuwerburgh F."/>
            <person name="Deforce D."/>
            <person name="Chang C."/>
            <person name="Karol K.G."/>
            <person name="Hedrich R."/>
            <person name="Ulvskov P."/>
            <person name="Glockner G."/>
            <person name="Delwiche C.F."/>
            <person name="Petrasek J."/>
            <person name="Van de Peer Y."/>
            <person name="Friml J."/>
            <person name="Beilby M."/>
            <person name="Dolan L."/>
            <person name="Kohara Y."/>
            <person name="Sugano S."/>
            <person name="Fujiyama A."/>
            <person name="Delaux P.-M."/>
            <person name="Quint M."/>
            <person name="TheiBen G."/>
            <person name="Hagemann M."/>
            <person name="Harholt J."/>
            <person name="Dunand C."/>
            <person name="Zachgo S."/>
            <person name="Langdale J."/>
            <person name="Maumus F."/>
            <person name="Straeten D.V.D."/>
            <person name="Gould S.B."/>
            <person name="Rensing S.A."/>
        </authorList>
    </citation>
    <scope>NUCLEOTIDE SEQUENCE [LARGE SCALE GENOMIC DNA]</scope>
    <source>
        <strain evidence="13 14">S276</strain>
    </source>
</reference>
<gene>
    <name evidence="13" type="ORF">CBR_g36290</name>
</gene>
<evidence type="ECO:0000256" key="3">
    <source>
        <dbReference type="ARBA" id="ARBA00022603"/>
    </source>
</evidence>
<dbReference type="OrthoDB" id="5376140at2759"/>
<evidence type="ECO:0000256" key="8">
    <source>
        <dbReference type="ARBA" id="ARBA00047422"/>
    </source>
</evidence>
<dbReference type="SUPFAM" id="SSF53335">
    <property type="entry name" value="S-adenosyl-L-methionine-dependent methyltransferases"/>
    <property type="match status" value="1"/>
</dbReference>
<dbReference type="InterPro" id="IPR016197">
    <property type="entry name" value="Chromo-like_dom_sf"/>
</dbReference>